<evidence type="ECO:0000313" key="4">
    <source>
        <dbReference type="EMBL" id="TCO66947.1"/>
    </source>
</evidence>
<organism evidence="4 5">
    <name type="scientific">Caldanaerobacter subterraneus</name>
    <dbReference type="NCBI Taxonomy" id="911092"/>
    <lineage>
        <taxon>Bacteria</taxon>
        <taxon>Bacillati</taxon>
        <taxon>Bacillota</taxon>
        <taxon>Clostridia</taxon>
        <taxon>Thermoanaerobacterales</taxon>
        <taxon>Thermoanaerobacteraceae</taxon>
        <taxon>Caldanaerobacter</taxon>
    </lineage>
</organism>
<protein>
    <submittedName>
        <fullName evidence="3">DUF2089 domain-containing protein</fullName>
    </submittedName>
</protein>
<dbReference type="EMBL" id="JABEQB010000004">
    <property type="protein sequence ID" value="NNG66045.1"/>
    <property type="molecule type" value="Genomic_DNA"/>
</dbReference>
<evidence type="ECO:0000313" key="3">
    <source>
        <dbReference type="EMBL" id="NNG66045.1"/>
    </source>
</evidence>
<gene>
    <name evidence="4" type="ORF">EV203_10844</name>
    <name evidence="3" type="ORF">HKI81_02170</name>
</gene>
<comment type="caution">
    <text evidence="4">The sequence shown here is derived from an EMBL/GenBank/DDBJ whole genome shotgun (WGS) entry which is preliminary data.</text>
</comment>
<evidence type="ECO:0000259" key="2">
    <source>
        <dbReference type="Pfam" id="PF22747"/>
    </source>
</evidence>
<dbReference type="InterPro" id="IPR018658">
    <property type="entry name" value="DUF2089"/>
</dbReference>
<dbReference type="AlphaFoldDB" id="A0A4R2K540"/>
<dbReference type="RefSeq" id="WP_011025878.1">
    <property type="nucleotide sequence ID" value="NZ_JABEQB010000004.1"/>
</dbReference>
<evidence type="ECO:0000313" key="6">
    <source>
        <dbReference type="Proteomes" id="UP000529861"/>
    </source>
</evidence>
<dbReference type="Proteomes" id="UP000529861">
    <property type="component" value="Unassembled WGS sequence"/>
</dbReference>
<feature type="domain" description="DUF2089" evidence="2">
    <location>
        <begin position="8"/>
        <end position="39"/>
    </location>
</feature>
<feature type="domain" description="DUF2089" evidence="1">
    <location>
        <begin position="41"/>
        <end position="87"/>
    </location>
</feature>
<dbReference type="Pfam" id="PF09862">
    <property type="entry name" value="DUF2089"/>
    <property type="match status" value="1"/>
</dbReference>
<reference evidence="4 5" key="1">
    <citation type="submission" date="2019-03" db="EMBL/GenBank/DDBJ databases">
        <title>Genomic Encyclopedia of Type Strains, Phase IV (KMG-IV): sequencing the most valuable type-strain genomes for metagenomic binning, comparative biology and taxonomic classification.</title>
        <authorList>
            <person name="Goeker M."/>
        </authorList>
    </citation>
    <scope>NUCLEOTIDE SEQUENCE [LARGE SCALE GENOMIC DNA]</scope>
    <source>
        <strain evidence="4 5">DSM 13054</strain>
    </source>
</reference>
<dbReference type="OMA" id="YPTAKAR"/>
<sequence length="120" mass="13903">MKEVIGICPVCGEKMRVTRLECSHCGTAIEGQFELCKFCYLTREQRELLEIFIKTRGNIREMEKELNLSYPTIRNKLDNLIAALGYEVERRPVVDKKEVLRKLEEGEITVDEAIKLLKEG</sequence>
<name>A0A4R2K540_9THEO</name>
<dbReference type="Pfam" id="PF22747">
    <property type="entry name" value="Zn_ribbon_DUF2089"/>
    <property type="match status" value="1"/>
</dbReference>
<proteinExistence type="predicted"/>
<accession>A0A4R2K540</accession>
<dbReference type="Proteomes" id="UP000294886">
    <property type="component" value="Unassembled WGS sequence"/>
</dbReference>
<dbReference type="InterPro" id="IPR053957">
    <property type="entry name" value="DUF2089_Zn_ribbon"/>
</dbReference>
<evidence type="ECO:0000313" key="5">
    <source>
        <dbReference type="Proteomes" id="UP000294886"/>
    </source>
</evidence>
<reference evidence="3 6" key="2">
    <citation type="submission" date="2020-04" db="EMBL/GenBank/DDBJ databases">
        <title>Draft genome sequence of Caldanaerobacter sunterraneus. strain 1523vc isolated from Griffin hot spring, Kamchatka, Russia.</title>
        <authorList>
            <person name="Toshchakov S.V."/>
            <person name="Podosokorskaya O.A."/>
            <person name="Kublanov I.V."/>
            <person name="Korzhenkov A."/>
            <person name="Patrushev M.V."/>
        </authorList>
    </citation>
    <scope>NUCLEOTIDE SEQUENCE [LARGE SCALE GENOMIC DNA]</scope>
    <source>
        <strain evidence="3 6">1523vc</strain>
    </source>
</reference>
<evidence type="ECO:0000259" key="1">
    <source>
        <dbReference type="Pfam" id="PF09862"/>
    </source>
</evidence>
<dbReference type="EMBL" id="SLWU01000008">
    <property type="protein sequence ID" value="TCO66947.1"/>
    <property type="molecule type" value="Genomic_DNA"/>
</dbReference>